<dbReference type="SUPFAM" id="SSF53335">
    <property type="entry name" value="S-adenosyl-L-methionine-dependent methyltransferases"/>
    <property type="match status" value="1"/>
</dbReference>
<dbReference type="Proteomes" id="UP000320386">
    <property type="component" value="Chromosome"/>
</dbReference>
<sequence length="398" mass="43192">MTPDNLKAWQTLLSEHQPLIDKAAAVDRTTVTGIASLRKHADPALAHLAAQLAEARVRAVPKLGEERAASLIADIEGVEQASSLRTARLKADRFKAAGASRVIDLCSGIGIDAMGCTDAGLDVLAVDRDPVRAWMTARNARCQIAAADAATIDTTDAWLHIDPARRSDGRRAASLEEYEPGPATIAKLIRNTRGACVKLSPALDVEEATTHLGDAAPWSLTFVSEAGRLVQSLWWSGQLAQGDEPGEKQALRIDNDGTHELSGTPIFPLLGPVPENGYLHTLDPAAERADMATILCARHDGIMPHPRAGLVASESVIDSPWLTAFRVETEMGWREDNVRKWLSRHHTGVVEVKPRGIKLDTDALQKSLRGPKKKGGTKRTVFVTRIGEKVRCWITRRV</sequence>
<dbReference type="InterPro" id="IPR029063">
    <property type="entry name" value="SAM-dependent_MTases_sf"/>
</dbReference>
<dbReference type="OrthoDB" id="9810570at2"/>
<protein>
    <recommendedName>
        <fullName evidence="1">THUMP-like domain-containing protein</fullName>
    </recommendedName>
</protein>
<dbReference type="Gene3D" id="3.40.50.150">
    <property type="entry name" value="Vaccinia Virus protein VP39"/>
    <property type="match status" value="1"/>
</dbReference>
<evidence type="ECO:0000313" key="3">
    <source>
        <dbReference type="Proteomes" id="UP000320386"/>
    </source>
</evidence>
<evidence type="ECO:0000313" key="2">
    <source>
        <dbReference type="EMBL" id="QDU72456.1"/>
    </source>
</evidence>
<accession>A0A518BZQ7</accession>
<dbReference type="Pfam" id="PF18096">
    <property type="entry name" value="Thump_like"/>
    <property type="match status" value="1"/>
</dbReference>
<keyword evidence="3" id="KW-1185">Reference proteome</keyword>
<name>A0A518BZQ7_9BACT</name>
<dbReference type="KEGG" id="mcad:Pan265_23210"/>
<dbReference type="RefSeq" id="WP_145446620.1">
    <property type="nucleotide sequence ID" value="NZ_CP036280.1"/>
</dbReference>
<dbReference type="EMBL" id="CP036280">
    <property type="protein sequence ID" value="QDU72456.1"/>
    <property type="molecule type" value="Genomic_DNA"/>
</dbReference>
<feature type="domain" description="THUMP-like" evidence="1">
    <location>
        <begin position="323"/>
        <end position="397"/>
    </location>
</feature>
<organism evidence="2 3">
    <name type="scientific">Mucisphaera calidilacus</name>
    <dbReference type="NCBI Taxonomy" id="2527982"/>
    <lineage>
        <taxon>Bacteria</taxon>
        <taxon>Pseudomonadati</taxon>
        <taxon>Planctomycetota</taxon>
        <taxon>Phycisphaerae</taxon>
        <taxon>Phycisphaerales</taxon>
        <taxon>Phycisphaeraceae</taxon>
        <taxon>Mucisphaera</taxon>
    </lineage>
</organism>
<gene>
    <name evidence="2" type="ORF">Pan265_23210</name>
</gene>
<dbReference type="InterPro" id="IPR041497">
    <property type="entry name" value="Thump-like"/>
</dbReference>
<reference evidence="2 3" key="1">
    <citation type="submission" date="2019-02" db="EMBL/GenBank/DDBJ databases">
        <title>Deep-cultivation of Planctomycetes and their phenomic and genomic characterization uncovers novel biology.</title>
        <authorList>
            <person name="Wiegand S."/>
            <person name="Jogler M."/>
            <person name="Boedeker C."/>
            <person name="Pinto D."/>
            <person name="Vollmers J."/>
            <person name="Rivas-Marin E."/>
            <person name="Kohn T."/>
            <person name="Peeters S.H."/>
            <person name="Heuer A."/>
            <person name="Rast P."/>
            <person name="Oberbeckmann S."/>
            <person name="Bunk B."/>
            <person name="Jeske O."/>
            <person name="Meyerdierks A."/>
            <person name="Storesund J.E."/>
            <person name="Kallscheuer N."/>
            <person name="Luecker S."/>
            <person name="Lage O.M."/>
            <person name="Pohl T."/>
            <person name="Merkel B.J."/>
            <person name="Hornburger P."/>
            <person name="Mueller R.-W."/>
            <person name="Bruemmer F."/>
            <person name="Labrenz M."/>
            <person name="Spormann A.M."/>
            <person name="Op den Camp H."/>
            <person name="Overmann J."/>
            <person name="Amann R."/>
            <person name="Jetten M.S.M."/>
            <person name="Mascher T."/>
            <person name="Medema M.H."/>
            <person name="Devos D.P."/>
            <person name="Kaster A.-K."/>
            <person name="Ovreas L."/>
            <person name="Rohde M."/>
            <person name="Galperin M.Y."/>
            <person name="Jogler C."/>
        </authorList>
    </citation>
    <scope>NUCLEOTIDE SEQUENCE [LARGE SCALE GENOMIC DNA]</scope>
    <source>
        <strain evidence="2 3">Pan265</strain>
    </source>
</reference>
<evidence type="ECO:0000259" key="1">
    <source>
        <dbReference type="Pfam" id="PF18096"/>
    </source>
</evidence>
<dbReference type="AlphaFoldDB" id="A0A518BZQ7"/>
<proteinExistence type="predicted"/>